<dbReference type="eggNOG" id="COG0673">
    <property type="taxonomic scope" value="Bacteria"/>
</dbReference>
<feature type="domain" description="GFO/IDH/MocA-like oxidoreductase" evidence="3">
    <location>
        <begin position="141"/>
        <end position="288"/>
    </location>
</feature>
<sequence length="388" mass="43741">MAKKQLNVALIGYQFMGKAHSNAYRQVARFFDIEVEPVLKVICGRHEQKVRAAQERFGWQEYATNWEDVVARNDIDIIDIGTPNNTHAQIAQAALKAGKHVLCEKPLATTLEDARASYELAKKSGLVHGICHNYRFVPAVAYIAQLVREGRIGKVRHFRATYLQDWIVDPNVPLVWRLDKSIAGSGSHGDLNGHLIDTARFVMGTEFAEVIGLQETFIKKRPLLADTEGGLAGFKAAQDMGEVTVDDVTAFLARLENGATATFEATRLAPGRKNYHRWEINGEKGSIVFNQERMNEFEIYLTDDPQGVQGFHLVQSTESFMPYMSAYWPVAHIIGYEHTFINLVHDFLLAIVRGTPFTPNFEDGYRNQAVLSAVERSCETRQWTKPEK</sequence>
<name>S0EZI5_CHTCT</name>
<dbReference type="EMBL" id="HF951689">
    <property type="protein sequence ID" value="CCW35833.1"/>
    <property type="molecule type" value="Genomic_DNA"/>
</dbReference>
<gene>
    <name evidence="4" type="ORF">CCALI_02026</name>
</gene>
<dbReference type="SUPFAM" id="SSF51735">
    <property type="entry name" value="NAD(P)-binding Rossmann-fold domains"/>
    <property type="match status" value="1"/>
</dbReference>
<dbReference type="GO" id="GO:0000166">
    <property type="term" value="F:nucleotide binding"/>
    <property type="evidence" value="ECO:0007669"/>
    <property type="project" value="InterPro"/>
</dbReference>
<dbReference type="PATRIC" id="fig|1303518.3.peg.2092"/>
<evidence type="ECO:0000259" key="3">
    <source>
        <dbReference type="Pfam" id="PF22725"/>
    </source>
</evidence>
<dbReference type="KEGG" id="ccz:CCALI_02026"/>
<dbReference type="FunCoup" id="S0EZI5">
    <property type="interactions" value="19"/>
</dbReference>
<dbReference type="PANTHER" id="PTHR43818:SF11">
    <property type="entry name" value="BCDNA.GH03377"/>
    <property type="match status" value="1"/>
</dbReference>
<organism evidence="4 5">
    <name type="scientific">Chthonomonas calidirosea (strain DSM 23976 / ICMP 18418 / T49)</name>
    <dbReference type="NCBI Taxonomy" id="1303518"/>
    <lineage>
        <taxon>Bacteria</taxon>
        <taxon>Bacillati</taxon>
        <taxon>Armatimonadota</taxon>
        <taxon>Chthonomonadia</taxon>
        <taxon>Chthonomonadales</taxon>
        <taxon>Chthonomonadaceae</taxon>
        <taxon>Chthonomonas</taxon>
    </lineage>
</organism>
<proteinExistence type="predicted"/>
<dbReference type="STRING" id="454171.CP488_02063"/>
<dbReference type="InterPro" id="IPR050463">
    <property type="entry name" value="Gfo/Idh/MocA_oxidrdct_glycsds"/>
</dbReference>
<dbReference type="RefSeq" id="WP_016483357.1">
    <property type="nucleotide sequence ID" value="NC_021487.1"/>
</dbReference>
<protein>
    <submittedName>
        <fullName evidence="4">Predicted dehydrogenases and related proteins</fullName>
    </submittedName>
</protein>
<feature type="domain" description="Gfo/Idh/MocA-like oxidoreductase N-terminal" evidence="2">
    <location>
        <begin position="6"/>
        <end position="127"/>
    </location>
</feature>
<dbReference type="InterPro" id="IPR000683">
    <property type="entry name" value="Gfo/Idh/MocA-like_OxRdtase_N"/>
</dbReference>
<dbReference type="Proteomes" id="UP000014227">
    <property type="component" value="Chromosome I"/>
</dbReference>
<dbReference type="PANTHER" id="PTHR43818">
    <property type="entry name" value="BCDNA.GH03377"/>
    <property type="match status" value="1"/>
</dbReference>
<evidence type="ECO:0000313" key="4">
    <source>
        <dbReference type="EMBL" id="CCW35833.1"/>
    </source>
</evidence>
<dbReference type="HOGENOM" id="CLU_023194_17_0_0"/>
<dbReference type="InParanoid" id="S0EZI5"/>
<dbReference type="OrthoDB" id="9781031at2"/>
<dbReference type="Gene3D" id="3.40.50.720">
    <property type="entry name" value="NAD(P)-binding Rossmann-like Domain"/>
    <property type="match status" value="1"/>
</dbReference>
<dbReference type="Pfam" id="PF22725">
    <property type="entry name" value="GFO_IDH_MocA_C3"/>
    <property type="match status" value="1"/>
</dbReference>
<keyword evidence="1" id="KW-0560">Oxidoreductase</keyword>
<dbReference type="InterPro" id="IPR055170">
    <property type="entry name" value="GFO_IDH_MocA-like_dom"/>
</dbReference>
<evidence type="ECO:0000256" key="1">
    <source>
        <dbReference type="ARBA" id="ARBA00023002"/>
    </source>
</evidence>
<keyword evidence="5" id="KW-1185">Reference proteome</keyword>
<dbReference type="InterPro" id="IPR036291">
    <property type="entry name" value="NAD(P)-bd_dom_sf"/>
</dbReference>
<evidence type="ECO:0000313" key="5">
    <source>
        <dbReference type="Proteomes" id="UP000014227"/>
    </source>
</evidence>
<dbReference type="Gene3D" id="3.30.360.10">
    <property type="entry name" value="Dihydrodipicolinate Reductase, domain 2"/>
    <property type="match status" value="1"/>
</dbReference>
<dbReference type="SUPFAM" id="SSF55347">
    <property type="entry name" value="Glyceraldehyde-3-phosphate dehydrogenase-like, C-terminal domain"/>
    <property type="match status" value="1"/>
</dbReference>
<dbReference type="AlphaFoldDB" id="S0EZI5"/>
<reference evidence="5" key="1">
    <citation type="submission" date="2013-03" db="EMBL/GenBank/DDBJ databases">
        <title>Genome sequence of Chthonomonas calidirosea, the first sequenced genome from the Armatimonadetes phylum (formally candidate division OP10).</title>
        <authorList>
            <person name="Lee K.C.Y."/>
            <person name="Morgan X.C."/>
            <person name="Dunfield P.F."/>
            <person name="Tamas I."/>
            <person name="Houghton K.M."/>
            <person name="Vyssotski M."/>
            <person name="Ryan J.L.J."/>
            <person name="Lagutin K."/>
            <person name="McDonald I.R."/>
            <person name="Stott M.B."/>
        </authorList>
    </citation>
    <scope>NUCLEOTIDE SEQUENCE [LARGE SCALE GENOMIC DNA]</scope>
    <source>
        <strain evidence="5">DSM 23976 / ICMP 18418 / T49</strain>
    </source>
</reference>
<dbReference type="Pfam" id="PF01408">
    <property type="entry name" value="GFO_IDH_MocA"/>
    <property type="match status" value="1"/>
</dbReference>
<accession>S0EZI5</accession>
<dbReference type="GO" id="GO:0016491">
    <property type="term" value="F:oxidoreductase activity"/>
    <property type="evidence" value="ECO:0007669"/>
    <property type="project" value="UniProtKB-KW"/>
</dbReference>
<evidence type="ECO:0000259" key="2">
    <source>
        <dbReference type="Pfam" id="PF01408"/>
    </source>
</evidence>